<evidence type="ECO:0000256" key="8">
    <source>
        <dbReference type="ARBA" id="ARBA00022842"/>
    </source>
</evidence>
<keyword evidence="6" id="KW-0227">DNA damage</keyword>
<dbReference type="InterPro" id="IPR015797">
    <property type="entry name" value="NUDIX_hydrolase-like_dom_sf"/>
</dbReference>
<keyword evidence="20" id="KW-1185">Reference proteome</keyword>
<reference evidence="19 20" key="1">
    <citation type="submission" date="2018-08" db="EMBL/GenBank/DDBJ databases">
        <title>Erythrobacter zhengii sp.nov., a bacterium isolated from deep-sea sediment.</title>
        <authorList>
            <person name="Fang C."/>
            <person name="Wu Y.-H."/>
            <person name="Sun C."/>
            <person name="Wang H."/>
            <person name="Cheng H."/>
            <person name="Meng F.-X."/>
            <person name="Wang C.-S."/>
            <person name="Xu X.-W."/>
        </authorList>
    </citation>
    <scope>NUCLEOTIDE SEQUENCE [LARGE SCALE GENOMIC DNA]</scope>
    <source>
        <strain evidence="19 20">V18</strain>
    </source>
</reference>
<dbReference type="EMBL" id="QXFL01000010">
    <property type="protein sequence ID" value="RIV83401.1"/>
    <property type="molecule type" value="Genomic_DNA"/>
</dbReference>
<keyword evidence="7 17" id="KW-0378">Hydrolase</keyword>
<evidence type="ECO:0000256" key="4">
    <source>
        <dbReference type="ARBA" id="ARBA00022705"/>
    </source>
</evidence>
<evidence type="ECO:0000256" key="7">
    <source>
        <dbReference type="ARBA" id="ARBA00022801"/>
    </source>
</evidence>
<dbReference type="PROSITE" id="PS51462">
    <property type="entry name" value="NUDIX"/>
    <property type="match status" value="1"/>
</dbReference>
<organism evidence="19 20">
    <name type="scientific">Aurantiacibacter zhengii</name>
    <dbReference type="NCBI Taxonomy" id="2307003"/>
    <lineage>
        <taxon>Bacteria</taxon>
        <taxon>Pseudomonadati</taxon>
        <taxon>Pseudomonadota</taxon>
        <taxon>Alphaproteobacteria</taxon>
        <taxon>Sphingomonadales</taxon>
        <taxon>Erythrobacteraceae</taxon>
        <taxon>Aurantiacibacter</taxon>
    </lineage>
</organism>
<dbReference type="Proteomes" id="UP000286576">
    <property type="component" value="Unassembled WGS sequence"/>
</dbReference>
<dbReference type="InterPro" id="IPR000086">
    <property type="entry name" value="NUDIX_hydrolase_dom"/>
</dbReference>
<comment type="catalytic activity">
    <reaction evidence="10">
        <text>8-oxo-dGTP + H2O = 8-oxo-dGMP + diphosphate + H(+)</text>
        <dbReference type="Rhea" id="RHEA:31575"/>
        <dbReference type="ChEBI" id="CHEBI:15377"/>
        <dbReference type="ChEBI" id="CHEBI:15378"/>
        <dbReference type="ChEBI" id="CHEBI:33019"/>
        <dbReference type="ChEBI" id="CHEBI:63224"/>
        <dbReference type="ChEBI" id="CHEBI:77896"/>
        <dbReference type="EC" id="3.6.1.55"/>
    </reaction>
</comment>
<keyword evidence="4" id="KW-0235">DNA replication</keyword>
<evidence type="ECO:0000256" key="10">
    <source>
        <dbReference type="ARBA" id="ARBA00035861"/>
    </source>
</evidence>
<comment type="catalytic activity">
    <reaction evidence="11">
        <text>8-oxo-GTP + H2O = 8-oxo-GMP + diphosphate + H(+)</text>
        <dbReference type="Rhea" id="RHEA:67616"/>
        <dbReference type="ChEBI" id="CHEBI:15377"/>
        <dbReference type="ChEBI" id="CHEBI:15378"/>
        <dbReference type="ChEBI" id="CHEBI:33019"/>
        <dbReference type="ChEBI" id="CHEBI:143553"/>
        <dbReference type="ChEBI" id="CHEBI:145694"/>
    </reaction>
</comment>
<dbReference type="GO" id="GO:0035539">
    <property type="term" value="F:8-oxo-7,8-dihydrodeoxyguanosine triphosphate pyrophosphatase activity"/>
    <property type="evidence" value="ECO:0007669"/>
    <property type="project" value="UniProtKB-EC"/>
</dbReference>
<dbReference type="PRINTS" id="PR00502">
    <property type="entry name" value="NUDIXFAMILY"/>
</dbReference>
<accession>A0A418NP18</accession>
<dbReference type="GO" id="GO:0044716">
    <property type="term" value="F:8-oxo-GDP phosphatase activity"/>
    <property type="evidence" value="ECO:0007669"/>
    <property type="project" value="TreeGrafter"/>
</dbReference>
<dbReference type="EC" id="3.6.1.55" evidence="12"/>
<dbReference type="InterPro" id="IPR047127">
    <property type="entry name" value="MutT-like"/>
</dbReference>
<comment type="caution">
    <text evidence="19">The sequence shown here is derived from an EMBL/GenBank/DDBJ whole genome shotgun (WGS) entry which is preliminary data.</text>
</comment>
<name>A0A418NP18_9SPHN</name>
<evidence type="ECO:0000256" key="17">
    <source>
        <dbReference type="RuleBase" id="RU003476"/>
    </source>
</evidence>
<keyword evidence="8" id="KW-0460">Magnesium</keyword>
<evidence type="ECO:0000259" key="18">
    <source>
        <dbReference type="PROSITE" id="PS51462"/>
    </source>
</evidence>
<dbReference type="PANTHER" id="PTHR47707">
    <property type="entry name" value="8-OXO-DGTP DIPHOSPHATASE"/>
    <property type="match status" value="1"/>
</dbReference>
<dbReference type="PANTHER" id="PTHR47707:SF1">
    <property type="entry name" value="NUDIX HYDROLASE FAMILY PROTEIN"/>
    <property type="match status" value="1"/>
</dbReference>
<evidence type="ECO:0000256" key="1">
    <source>
        <dbReference type="ARBA" id="ARBA00001946"/>
    </source>
</evidence>
<evidence type="ECO:0000313" key="19">
    <source>
        <dbReference type="EMBL" id="RIV83401.1"/>
    </source>
</evidence>
<proteinExistence type="inferred from homology"/>
<evidence type="ECO:0000256" key="9">
    <source>
        <dbReference type="ARBA" id="ARBA00023204"/>
    </source>
</evidence>
<evidence type="ECO:0000256" key="12">
    <source>
        <dbReference type="ARBA" id="ARBA00038905"/>
    </source>
</evidence>
<keyword evidence="5" id="KW-0479">Metal-binding</keyword>
<evidence type="ECO:0000256" key="14">
    <source>
        <dbReference type="ARBA" id="ARBA00041592"/>
    </source>
</evidence>
<evidence type="ECO:0000256" key="3">
    <source>
        <dbReference type="ARBA" id="ARBA00022457"/>
    </source>
</evidence>
<evidence type="ECO:0000256" key="16">
    <source>
        <dbReference type="ARBA" id="ARBA00042798"/>
    </source>
</evidence>
<dbReference type="InterPro" id="IPR020084">
    <property type="entry name" value="NUDIX_hydrolase_CS"/>
</dbReference>
<dbReference type="GO" id="GO:0044715">
    <property type="term" value="F:8-oxo-dGDP phosphatase activity"/>
    <property type="evidence" value="ECO:0007669"/>
    <property type="project" value="TreeGrafter"/>
</dbReference>
<feature type="domain" description="Nudix hydrolase" evidence="18">
    <location>
        <begin position="1"/>
        <end position="126"/>
    </location>
</feature>
<keyword evidence="9" id="KW-0234">DNA repair</keyword>
<evidence type="ECO:0000256" key="11">
    <source>
        <dbReference type="ARBA" id="ARBA00036904"/>
    </source>
</evidence>
<dbReference type="AlphaFoldDB" id="A0A418NP18"/>
<dbReference type="Gene3D" id="3.90.79.10">
    <property type="entry name" value="Nucleoside Triphosphate Pyrophosphohydrolase"/>
    <property type="match status" value="1"/>
</dbReference>
<evidence type="ECO:0000256" key="13">
    <source>
        <dbReference type="ARBA" id="ARBA00040794"/>
    </source>
</evidence>
<comment type="similarity">
    <text evidence="2 17">Belongs to the Nudix hydrolase family.</text>
</comment>
<dbReference type="GO" id="GO:0046872">
    <property type="term" value="F:metal ion binding"/>
    <property type="evidence" value="ECO:0007669"/>
    <property type="project" value="UniProtKB-KW"/>
</dbReference>
<dbReference type="SUPFAM" id="SSF55811">
    <property type="entry name" value="Nudix"/>
    <property type="match status" value="1"/>
</dbReference>
<gene>
    <name evidence="19" type="ORF">D2V07_16460</name>
</gene>
<evidence type="ECO:0000256" key="15">
    <source>
        <dbReference type="ARBA" id="ARBA00041979"/>
    </source>
</evidence>
<evidence type="ECO:0000256" key="5">
    <source>
        <dbReference type="ARBA" id="ARBA00022723"/>
    </source>
</evidence>
<dbReference type="OrthoDB" id="9810648at2"/>
<protein>
    <recommendedName>
        <fullName evidence="13">8-oxo-dGTP diphosphatase</fullName>
        <ecNumber evidence="12">3.6.1.55</ecNumber>
    </recommendedName>
    <alternativeName>
        <fullName evidence="16">7,8-dihydro-8-oxoguanine-triphosphatase</fullName>
    </alternativeName>
    <alternativeName>
        <fullName evidence="15">Mutator protein MutT</fullName>
    </alternativeName>
    <alternativeName>
        <fullName evidence="14">dGTP pyrophosphohydrolase</fullName>
    </alternativeName>
</protein>
<comment type="cofactor">
    <cofactor evidence="1">
        <name>Mg(2+)</name>
        <dbReference type="ChEBI" id="CHEBI:18420"/>
    </cofactor>
</comment>
<dbReference type="GO" id="GO:0006281">
    <property type="term" value="P:DNA repair"/>
    <property type="evidence" value="ECO:0007669"/>
    <property type="project" value="UniProtKB-KW"/>
</dbReference>
<keyword evidence="3" id="KW-0515">Mutator protein</keyword>
<dbReference type="GO" id="GO:0008413">
    <property type="term" value="F:8-oxo-7,8-dihydroguanosine triphosphate pyrophosphatase activity"/>
    <property type="evidence" value="ECO:0007669"/>
    <property type="project" value="TreeGrafter"/>
</dbReference>
<dbReference type="Pfam" id="PF00293">
    <property type="entry name" value="NUDIX"/>
    <property type="match status" value="1"/>
</dbReference>
<evidence type="ECO:0000256" key="2">
    <source>
        <dbReference type="ARBA" id="ARBA00005582"/>
    </source>
</evidence>
<dbReference type="GO" id="GO:0006260">
    <property type="term" value="P:DNA replication"/>
    <property type="evidence" value="ECO:0007669"/>
    <property type="project" value="UniProtKB-KW"/>
</dbReference>
<evidence type="ECO:0000256" key="6">
    <source>
        <dbReference type="ARBA" id="ARBA00022763"/>
    </source>
</evidence>
<dbReference type="InterPro" id="IPR020476">
    <property type="entry name" value="Nudix_hydrolase"/>
</dbReference>
<sequence>MLVVALALFDQEGRVLLQQRPPGKHHGGMWEFPGGKVEVSEKPVKALIREIAEELGLELDAAMLEPAFFAEEGTDPAIVLNLYTSRQPVGEPRALEGQDWGWFSLAQAAALPLAPMDRKLLSRFAG</sequence>
<evidence type="ECO:0000313" key="20">
    <source>
        <dbReference type="Proteomes" id="UP000286576"/>
    </source>
</evidence>
<dbReference type="PROSITE" id="PS00893">
    <property type="entry name" value="NUDIX_BOX"/>
    <property type="match status" value="1"/>
</dbReference>